<name>A0A6A6EWF8_9PEZI</name>
<reference evidence="2" key="1">
    <citation type="journal article" date="2020" name="Stud. Mycol.">
        <title>101 Dothideomycetes genomes: a test case for predicting lifestyles and emergence of pathogens.</title>
        <authorList>
            <person name="Haridas S."/>
            <person name="Albert R."/>
            <person name="Binder M."/>
            <person name="Bloem J."/>
            <person name="Labutti K."/>
            <person name="Salamov A."/>
            <person name="Andreopoulos B."/>
            <person name="Baker S."/>
            <person name="Barry K."/>
            <person name="Bills G."/>
            <person name="Bluhm B."/>
            <person name="Cannon C."/>
            <person name="Castanera R."/>
            <person name="Culley D."/>
            <person name="Daum C."/>
            <person name="Ezra D."/>
            <person name="Gonzalez J."/>
            <person name="Henrissat B."/>
            <person name="Kuo A."/>
            <person name="Liang C."/>
            <person name="Lipzen A."/>
            <person name="Lutzoni F."/>
            <person name="Magnuson J."/>
            <person name="Mondo S."/>
            <person name="Nolan M."/>
            <person name="Ohm R."/>
            <person name="Pangilinan J."/>
            <person name="Park H.-J."/>
            <person name="Ramirez L."/>
            <person name="Alfaro M."/>
            <person name="Sun H."/>
            <person name="Tritt A."/>
            <person name="Yoshinaga Y."/>
            <person name="Zwiers L.-H."/>
            <person name="Turgeon B."/>
            <person name="Goodwin S."/>
            <person name="Spatafora J."/>
            <person name="Crous P."/>
            <person name="Grigoriev I."/>
        </authorList>
    </citation>
    <scope>NUCLEOTIDE SEQUENCE</scope>
    <source>
        <strain evidence="2">CBS 207.26</strain>
    </source>
</reference>
<feature type="compositionally biased region" description="Basic and acidic residues" evidence="1">
    <location>
        <begin position="87"/>
        <end position="100"/>
    </location>
</feature>
<sequence>MSNNKDHIPTQKEEQEEGKGTGGLLSPIGDPLGKGLQKGLRPIGAPLEKITTPLGNAVGGVTRGAVGPLMGEKDERMEIIGGNNKDSYNKPEKIAGKEQTGDNPLGLDETGRWGFRDE</sequence>
<evidence type="ECO:0000313" key="2">
    <source>
        <dbReference type="EMBL" id="KAF2194440.1"/>
    </source>
</evidence>
<feature type="region of interest" description="Disordered" evidence="1">
    <location>
        <begin position="1"/>
        <end position="40"/>
    </location>
</feature>
<dbReference type="EMBL" id="ML994611">
    <property type="protein sequence ID" value="KAF2194440.1"/>
    <property type="molecule type" value="Genomic_DNA"/>
</dbReference>
<feature type="compositionally biased region" description="Basic and acidic residues" evidence="1">
    <location>
        <begin position="109"/>
        <end position="118"/>
    </location>
</feature>
<evidence type="ECO:0000256" key="1">
    <source>
        <dbReference type="SAM" id="MobiDB-lite"/>
    </source>
</evidence>
<evidence type="ECO:0000313" key="3">
    <source>
        <dbReference type="Proteomes" id="UP000800200"/>
    </source>
</evidence>
<feature type="region of interest" description="Disordered" evidence="1">
    <location>
        <begin position="81"/>
        <end position="118"/>
    </location>
</feature>
<proteinExistence type="predicted"/>
<dbReference type="AlphaFoldDB" id="A0A6A6EWF8"/>
<keyword evidence="3" id="KW-1185">Reference proteome</keyword>
<dbReference type="OrthoDB" id="3902208at2759"/>
<organism evidence="2 3">
    <name type="scientific">Zopfia rhizophila CBS 207.26</name>
    <dbReference type="NCBI Taxonomy" id="1314779"/>
    <lineage>
        <taxon>Eukaryota</taxon>
        <taxon>Fungi</taxon>
        <taxon>Dikarya</taxon>
        <taxon>Ascomycota</taxon>
        <taxon>Pezizomycotina</taxon>
        <taxon>Dothideomycetes</taxon>
        <taxon>Dothideomycetes incertae sedis</taxon>
        <taxon>Zopfiaceae</taxon>
        <taxon>Zopfia</taxon>
    </lineage>
</organism>
<protein>
    <submittedName>
        <fullName evidence="2">Uncharacterized protein</fullName>
    </submittedName>
</protein>
<feature type="compositionally biased region" description="Basic and acidic residues" evidence="1">
    <location>
        <begin position="1"/>
        <end position="19"/>
    </location>
</feature>
<gene>
    <name evidence="2" type="ORF">K469DRAFT_744380</name>
</gene>
<dbReference type="Proteomes" id="UP000800200">
    <property type="component" value="Unassembled WGS sequence"/>
</dbReference>
<accession>A0A6A6EWF8</accession>